<gene>
    <name evidence="1" type="ORF">T265_06022</name>
</gene>
<proteinExistence type="predicted"/>
<dbReference type="Proteomes" id="UP000054324">
    <property type="component" value="Unassembled WGS sequence"/>
</dbReference>
<dbReference type="EMBL" id="KL596738">
    <property type="protein sequence ID" value="KER26811.1"/>
    <property type="molecule type" value="Genomic_DNA"/>
</dbReference>
<evidence type="ECO:0000313" key="1">
    <source>
        <dbReference type="EMBL" id="KER26811.1"/>
    </source>
</evidence>
<dbReference type="AlphaFoldDB" id="A0A074ZIJ8"/>
<sequence>MVLTHLRWNSRQGVVTIKKLDAVSLAEEGFVGRPPPLLASLQLNVLHTGRLMFQYDIRDIAVYFYKGDYSSTAHDRFRPSWGSSAVASFGYLTSMPGCPGLDRESREADVRFEPRTFRSVNSRSNHLGHLAPI</sequence>
<dbReference type="OrthoDB" id="16290at2759"/>
<accession>A0A074ZIJ8</accession>
<organism evidence="1 2">
    <name type="scientific">Opisthorchis viverrini</name>
    <name type="common">Southeast Asian liver fluke</name>
    <dbReference type="NCBI Taxonomy" id="6198"/>
    <lineage>
        <taxon>Eukaryota</taxon>
        <taxon>Metazoa</taxon>
        <taxon>Spiralia</taxon>
        <taxon>Lophotrochozoa</taxon>
        <taxon>Platyhelminthes</taxon>
        <taxon>Trematoda</taxon>
        <taxon>Digenea</taxon>
        <taxon>Opisthorchiida</taxon>
        <taxon>Opisthorchiata</taxon>
        <taxon>Opisthorchiidae</taxon>
        <taxon>Opisthorchis</taxon>
    </lineage>
</organism>
<dbReference type="CTD" id="20320204"/>
<dbReference type="RefSeq" id="XP_009169445.1">
    <property type="nucleotide sequence ID" value="XM_009171181.1"/>
</dbReference>
<protein>
    <submittedName>
        <fullName evidence="1">Uncharacterized protein</fullName>
    </submittedName>
</protein>
<dbReference type="KEGG" id="ovi:T265_06022"/>
<reference evidence="1 2" key="1">
    <citation type="submission" date="2013-11" db="EMBL/GenBank/DDBJ databases">
        <title>Opisthorchis viverrini - life in the bile duct.</title>
        <authorList>
            <person name="Young N.D."/>
            <person name="Nagarajan N."/>
            <person name="Lin S.J."/>
            <person name="Korhonen P.K."/>
            <person name="Jex A.R."/>
            <person name="Hall R.S."/>
            <person name="Safavi-Hemami H."/>
            <person name="Kaewkong W."/>
            <person name="Bertrand D."/>
            <person name="Gao S."/>
            <person name="Seet Q."/>
            <person name="Wongkham S."/>
            <person name="Teh B.T."/>
            <person name="Wongkham C."/>
            <person name="Intapan P.M."/>
            <person name="Maleewong W."/>
            <person name="Yang X."/>
            <person name="Hu M."/>
            <person name="Wang Z."/>
            <person name="Hofmann A."/>
            <person name="Sternberg P.W."/>
            <person name="Tan P."/>
            <person name="Wang J."/>
            <person name="Gasser R.B."/>
        </authorList>
    </citation>
    <scope>NUCLEOTIDE SEQUENCE [LARGE SCALE GENOMIC DNA]</scope>
</reference>
<dbReference type="GeneID" id="20320204"/>
<name>A0A074ZIJ8_OPIVI</name>
<keyword evidence="2" id="KW-1185">Reference proteome</keyword>
<evidence type="ECO:0000313" key="2">
    <source>
        <dbReference type="Proteomes" id="UP000054324"/>
    </source>
</evidence>